<proteinExistence type="predicted"/>
<evidence type="ECO:0000313" key="3">
    <source>
        <dbReference type="Proteomes" id="UP000260943"/>
    </source>
</evidence>
<dbReference type="Proteomes" id="UP000260943">
    <property type="component" value="Unassembled WGS sequence"/>
</dbReference>
<dbReference type="EMBL" id="QSRJ01000003">
    <property type="protein sequence ID" value="RGL11168.1"/>
    <property type="molecule type" value="Genomic_DNA"/>
</dbReference>
<dbReference type="RefSeq" id="WP_117679178.1">
    <property type="nucleotide sequence ID" value="NZ_CAJJKC010000007.1"/>
</dbReference>
<dbReference type="AlphaFoldDB" id="A0A3E4QW74"/>
<organism evidence="2 3">
    <name type="scientific">Collinsella tanakaei</name>
    <dbReference type="NCBI Taxonomy" id="626935"/>
    <lineage>
        <taxon>Bacteria</taxon>
        <taxon>Bacillati</taxon>
        <taxon>Actinomycetota</taxon>
        <taxon>Coriobacteriia</taxon>
        <taxon>Coriobacteriales</taxon>
        <taxon>Coriobacteriaceae</taxon>
        <taxon>Collinsella</taxon>
    </lineage>
</organism>
<evidence type="ECO:0000313" key="2">
    <source>
        <dbReference type="EMBL" id="RGL11168.1"/>
    </source>
</evidence>
<dbReference type="Gene3D" id="3.30.2310.20">
    <property type="entry name" value="RelE-like"/>
    <property type="match status" value="1"/>
</dbReference>
<comment type="caution">
    <text evidence="2">The sequence shown here is derived from an EMBL/GenBank/DDBJ whole genome shotgun (WGS) entry which is preliminary data.</text>
</comment>
<reference evidence="2 3" key="1">
    <citation type="submission" date="2018-08" db="EMBL/GenBank/DDBJ databases">
        <title>A genome reference for cultivated species of the human gut microbiota.</title>
        <authorList>
            <person name="Zou Y."/>
            <person name="Xue W."/>
            <person name="Luo G."/>
        </authorList>
    </citation>
    <scope>NUCLEOTIDE SEQUENCE [LARGE SCALE GENOMIC DNA]</scope>
    <source>
        <strain evidence="2 3">TF08-14</strain>
    </source>
</reference>
<accession>A0A3E4QW74</accession>
<sequence length="91" mass="9982">MGSLQDGQGGLGSPAAAGSLVSEFRRAARPTCSFPESEPLCRDPYLSSRGYRSFQAKGHIALYLYSDGIVYVDRVFHRSQDYTAFVVENAE</sequence>
<dbReference type="Pfam" id="PF05016">
    <property type="entry name" value="ParE_toxin"/>
    <property type="match status" value="1"/>
</dbReference>
<evidence type="ECO:0000256" key="1">
    <source>
        <dbReference type="ARBA" id="ARBA00022649"/>
    </source>
</evidence>
<name>A0A3E4QW74_9ACTN</name>
<dbReference type="InterPro" id="IPR007712">
    <property type="entry name" value="RelE/ParE_toxin"/>
</dbReference>
<protein>
    <submittedName>
        <fullName evidence="2">Type II toxin-antitoxin system RelE/ParE family toxin</fullName>
    </submittedName>
</protein>
<gene>
    <name evidence="2" type="ORF">DXC81_03375</name>
</gene>
<keyword evidence="1" id="KW-1277">Toxin-antitoxin system</keyword>
<dbReference type="InterPro" id="IPR035093">
    <property type="entry name" value="RelE/ParE_toxin_dom_sf"/>
</dbReference>